<dbReference type="EMBL" id="KN656342">
    <property type="protein sequence ID" value="KHN23463.1"/>
    <property type="molecule type" value="Genomic_DNA"/>
</dbReference>
<protein>
    <submittedName>
        <fullName evidence="2">Uncharacterized protein</fullName>
    </submittedName>
</protein>
<sequence>MIANALDKDGKFTTAQVSQKLKQLGLYLPLPKLGLYLPLKSSGGKMHPKGADLMDRSNERMDESDDETLVSLVKRKKMESGKLSRGQLHGQTSEDKLSKGDSDDEMLSSVLKRTRRPSLKSKQVELENIQIHERIMGDDSFNGGIIEVSEGDKLDVIKGFAPTSGSNSDKDDHNGEQLMEDESQIALRRRKKLVLDGDLERQIKDLHEK</sequence>
<name>A0A0B2QUH5_GLYSO</name>
<accession>A0A0B2QUH5</accession>
<feature type="compositionally biased region" description="Basic and acidic residues" evidence="1">
    <location>
        <begin position="92"/>
        <end position="101"/>
    </location>
</feature>
<evidence type="ECO:0000256" key="1">
    <source>
        <dbReference type="SAM" id="MobiDB-lite"/>
    </source>
</evidence>
<evidence type="ECO:0000313" key="2">
    <source>
        <dbReference type="EMBL" id="KHN23463.1"/>
    </source>
</evidence>
<organism evidence="2">
    <name type="scientific">Glycine soja</name>
    <name type="common">Wild soybean</name>
    <dbReference type="NCBI Taxonomy" id="3848"/>
    <lineage>
        <taxon>Eukaryota</taxon>
        <taxon>Viridiplantae</taxon>
        <taxon>Streptophyta</taxon>
        <taxon>Embryophyta</taxon>
        <taxon>Tracheophyta</taxon>
        <taxon>Spermatophyta</taxon>
        <taxon>Magnoliopsida</taxon>
        <taxon>eudicotyledons</taxon>
        <taxon>Gunneridae</taxon>
        <taxon>Pentapetalae</taxon>
        <taxon>rosids</taxon>
        <taxon>fabids</taxon>
        <taxon>Fabales</taxon>
        <taxon>Fabaceae</taxon>
        <taxon>Papilionoideae</taxon>
        <taxon>50 kb inversion clade</taxon>
        <taxon>NPAAA clade</taxon>
        <taxon>indigoferoid/millettioid clade</taxon>
        <taxon>Phaseoleae</taxon>
        <taxon>Glycine</taxon>
        <taxon>Glycine subgen. Soja</taxon>
    </lineage>
</organism>
<proteinExistence type="predicted"/>
<feature type="region of interest" description="Disordered" evidence="1">
    <location>
        <begin position="161"/>
        <end position="183"/>
    </location>
</feature>
<feature type="region of interest" description="Disordered" evidence="1">
    <location>
        <begin position="40"/>
        <end position="119"/>
    </location>
</feature>
<gene>
    <name evidence="2" type="ORF">glysoja_047769</name>
</gene>
<dbReference type="AlphaFoldDB" id="A0A0B2QUH5"/>
<feature type="compositionally biased region" description="Basic and acidic residues" evidence="1">
    <location>
        <begin position="49"/>
        <end position="61"/>
    </location>
</feature>
<reference evidence="2" key="1">
    <citation type="submission" date="2014-07" db="EMBL/GenBank/DDBJ databases">
        <title>Identification of a novel salt tolerance gene in wild soybean by whole-genome sequencing.</title>
        <authorList>
            <person name="Lam H.-M."/>
            <person name="Qi X."/>
            <person name="Li M.-W."/>
            <person name="Liu X."/>
            <person name="Xie M."/>
            <person name="Ni M."/>
            <person name="Xu X."/>
        </authorList>
    </citation>
    <scope>NUCLEOTIDE SEQUENCE [LARGE SCALE GENOMIC DNA]</scope>
    <source>
        <tissue evidence="2">Root</tissue>
    </source>
</reference>
<dbReference type="Proteomes" id="UP000053555">
    <property type="component" value="Unassembled WGS sequence"/>
</dbReference>